<comment type="caution">
    <text evidence="2">The sequence shown here is derived from an EMBL/GenBank/DDBJ whole genome shotgun (WGS) entry which is preliminary data.</text>
</comment>
<evidence type="ECO:0000313" key="3">
    <source>
        <dbReference type="Proteomes" id="UP000037977"/>
    </source>
</evidence>
<dbReference type="EMBL" id="LGCI01000011">
    <property type="protein sequence ID" value="KOY80431.1"/>
    <property type="molecule type" value="Genomic_DNA"/>
</dbReference>
<feature type="transmembrane region" description="Helical" evidence="1">
    <location>
        <begin position="37"/>
        <end position="58"/>
    </location>
</feature>
<gene>
    <name evidence="2" type="ORF">ADM90_21610</name>
</gene>
<dbReference type="PATRIC" id="fig|33935.3.peg.4569"/>
<evidence type="ECO:0000256" key="1">
    <source>
        <dbReference type="SAM" id="Phobius"/>
    </source>
</evidence>
<dbReference type="RefSeq" id="WP_053996933.1">
    <property type="nucleotide sequence ID" value="NZ_CP065643.1"/>
</dbReference>
<keyword evidence="1" id="KW-1133">Transmembrane helix</keyword>
<protein>
    <submittedName>
        <fullName evidence="2">Uncharacterized protein</fullName>
    </submittedName>
</protein>
<reference evidence="2 3" key="1">
    <citation type="submission" date="2015-07" db="EMBL/GenBank/DDBJ databases">
        <title>Genome sequencing project for genomic taxonomy and phylogenomics of Bacillus-like bacteria.</title>
        <authorList>
            <person name="Liu B."/>
            <person name="Wang J."/>
            <person name="Zhu Y."/>
            <person name="Liu G."/>
            <person name="Chen Q."/>
            <person name="Chen Z."/>
            <person name="Che J."/>
            <person name="Ge C."/>
            <person name="Shi H."/>
            <person name="Pan Z."/>
            <person name="Liu X."/>
        </authorList>
    </citation>
    <scope>NUCLEOTIDE SEQUENCE [LARGE SCALE GENOMIC DNA]</scope>
    <source>
        <strain evidence="2 3">DSM 54</strain>
    </source>
</reference>
<keyword evidence="3" id="KW-1185">Reference proteome</keyword>
<proteinExistence type="predicted"/>
<name>A0A0N0CUJ8_9BACI</name>
<sequence>MNLMKLDTKQAIFTSVCIIITTLFMLILLPVGENLHLFVTIFNSMAMFLGGGLSKLLFPQSKE</sequence>
<keyword evidence="1" id="KW-0472">Membrane</keyword>
<dbReference type="Proteomes" id="UP000037977">
    <property type="component" value="Unassembled WGS sequence"/>
</dbReference>
<feature type="transmembrane region" description="Helical" evidence="1">
    <location>
        <begin position="12"/>
        <end position="31"/>
    </location>
</feature>
<evidence type="ECO:0000313" key="2">
    <source>
        <dbReference type="EMBL" id="KOY80431.1"/>
    </source>
</evidence>
<organism evidence="2 3">
    <name type="scientific">Lysinibacillus macroides</name>
    <dbReference type="NCBI Taxonomy" id="33935"/>
    <lineage>
        <taxon>Bacteria</taxon>
        <taxon>Bacillati</taxon>
        <taxon>Bacillota</taxon>
        <taxon>Bacilli</taxon>
        <taxon>Bacillales</taxon>
        <taxon>Bacillaceae</taxon>
        <taxon>Lysinibacillus</taxon>
    </lineage>
</organism>
<dbReference type="AlphaFoldDB" id="A0A0N0CUJ8"/>
<keyword evidence="1" id="KW-0812">Transmembrane</keyword>
<accession>A0A0N0CUJ8</accession>